<evidence type="ECO:0000256" key="3">
    <source>
        <dbReference type="SAM" id="MobiDB-lite"/>
    </source>
</evidence>
<feature type="region of interest" description="Disordered" evidence="3">
    <location>
        <begin position="21"/>
        <end position="71"/>
    </location>
</feature>
<dbReference type="Proteomes" id="UP000266723">
    <property type="component" value="Unassembled WGS sequence"/>
</dbReference>
<evidence type="ECO:0000313" key="5">
    <source>
        <dbReference type="EMBL" id="KAF3611946.1"/>
    </source>
</evidence>
<feature type="domain" description="ATPase family AAA" evidence="4">
    <location>
        <begin position="43"/>
        <end position="158"/>
    </location>
</feature>
<gene>
    <name evidence="5" type="ORF">DY000_02051604</name>
</gene>
<dbReference type="EMBL" id="QGKV02000297">
    <property type="protein sequence ID" value="KAF3611946.1"/>
    <property type="molecule type" value="Genomic_DNA"/>
</dbReference>
<dbReference type="PANTHER" id="PTHR23075">
    <property type="entry name" value="PUTATIVE ATP-ASE"/>
    <property type="match status" value="1"/>
</dbReference>
<organism evidence="5 6">
    <name type="scientific">Brassica cretica</name>
    <name type="common">Mustard</name>
    <dbReference type="NCBI Taxonomy" id="69181"/>
    <lineage>
        <taxon>Eukaryota</taxon>
        <taxon>Viridiplantae</taxon>
        <taxon>Streptophyta</taxon>
        <taxon>Embryophyta</taxon>
        <taxon>Tracheophyta</taxon>
        <taxon>Spermatophyta</taxon>
        <taxon>Magnoliopsida</taxon>
        <taxon>eudicotyledons</taxon>
        <taxon>Gunneridae</taxon>
        <taxon>Pentapetalae</taxon>
        <taxon>rosids</taxon>
        <taxon>malvids</taxon>
        <taxon>Brassicales</taxon>
        <taxon>Brassicaceae</taxon>
        <taxon>Brassiceae</taxon>
        <taxon>Brassica</taxon>
    </lineage>
</organism>
<evidence type="ECO:0000256" key="2">
    <source>
        <dbReference type="ARBA" id="ARBA00022840"/>
    </source>
</evidence>
<evidence type="ECO:0000259" key="4">
    <source>
        <dbReference type="Pfam" id="PF12037"/>
    </source>
</evidence>
<comment type="caution">
    <text evidence="5">The sequence shown here is derived from an EMBL/GenBank/DDBJ whole genome shotgun (WGS) entry which is preliminary data.</text>
</comment>
<keyword evidence="1" id="KW-0547">Nucleotide-binding</keyword>
<name>A0ABQ7F7B5_BRACR</name>
<proteinExistence type="predicted"/>
<accession>A0ABQ7F7B5</accession>
<reference evidence="5 6" key="1">
    <citation type="journal article" date="2020" name="BMC Genomics">
        <title>Intraspecific diversification of the crop wild relative Brassica cretica Lam. using demographic model selection.</title>
        <authorList>
            <person name="Kioukis A."/>
            <person name="Michalopoulou V.A."/>
            <person name="Briers L."/>
            <person name="Pirintsos S."/>
            <person name="Studholme D.J."/>
            <person name="Pavlidis P."/>
            <person name="Sarris P.F."/>
        </authorList>
    </citation>
    <scope>NUCLEOTIDE SEQUENCE [LARGE SCALE GENOMIC DNA]</scope>
    <source>
        <strain evidence="6">cv. PFS-1207/04</strain>
    </source>
</reference>
<dbReference type="Pfam" id="PF12037">
    <property type="entry name" value="ATAD3_N"/>
    <property type="match status" value="1"/>
</dbReference>
<sequence>MAQKCAIGFISAIAAASSSFSKSKFAAADGPPPPPQHQAASDPESSAPPRARNDNPRTSSGGFDPEALERGAKALKEINSSSYAKQVFEGIKQKEETKQTEFAAKGQEYKAMQAQAETERQKVIYDEQKKLAQHQAQTKSQMARYEDDLARKRMQACNFQHCFTTSRASFSSF</sequence>
<protein>
    <recommendedName>
        <fullName evidence="4">ATPase family AAA domain-containing protein</fullName>
    </recommendedName>
</protein>
<keyword evidence="2" id="KW-0067">ATP-binding</keyword>
<evidence type="ECO:0000256" key="1">
    <source>
        <dbReference type="ARBA" id="ARBA00022741"/>
    </source>
</evidence>
<evidence type="ECO:0000313" key="6">
    <source>
        <dbReference type="Proteomes" id="UP000266723"/>
    </source>
</evidence>
<dbReference type="InterPro" id="IPR021911">
    <property type="entry name" value="ATAD3_N"/>
</dbReference>
<keyword evidence="6" id="KW-1185">Reference proteome</keyword>
<dbReference type="PANTHER" id="PTHR23075:SF11">
    <property type="entry name" value="AAA+ ATPASE DOMAIN-CONTAINING PROTEIN"/>
    <property type="match status" value="1"/>
</dbReference>